<keyword evidence="2" id="KW-1185">Reference proteome</keyword>
<dbReference type="RefSeq" id="WP_006806898.1">
    <property type="nucleotide sequence ID" value="NZ_ADAD01000066.1"/>
</dbReference>
<dbReference type="AlphaFoldDB" id="D0GK93"/>
<dbReference type="EMBL" id="ADAD01000066">
    <property type="protein sequence ID" value="EEY35491.1"/>
    <property type="molecule type" value="Genomic_DNA"/>
</dbReference>
<comment type="caution">
    <text evidence="1">The sequence shown here is derived from an EMBL/GenBank/DDBJ whole genome shotgun (WGS) entry which is preliminary data.</text>
</comment>
<protein>
    <submittedName>
        <fullName evidence="1">Uncharacterized protein</fullName>
    </submittedName>
</protein>
<evidence type="ECO:0000313" key="2">
    <source>
        <dbReference type="Proteomes" id="UP000004226"/>
    </source>
</evidence>
<organism evidence="1 2">
    <name type="scientific">Pseudoleptotrichia goodfellowii F0264</name>
    <dbReference type="NCBI Taxonomy" id="596323"/>
    <lineage>
        <taxon>Bacteria</taxon>
        <taxon>Fusobacteriati</taxon>
        <taxon>Fusobacteriota</taxon>
        <taxon>Fusobacteriia</taxon>
        <taxon>Fusobacteriales</taxon>
        <taxon>Leptotrichiaceae</taxon>
        <taxon>Pseudoleptotrichia</taxon>
    </lineage>
</organism>
<dbReference type="Proteomes" id="UP000004226">
    <property type="component" value="Unassembled WGS sequence"/>
</dbReference>
<evidence type="ECO:0000313" key="1">
    <source>
        <dbReference type="EMBL" id="EEY35491.1"/>
    </source>
</evidence>
<gene>
    <name evidence="1" type="ORF">HMPREF0554_2431</name>
</gene>
<sequence length="264" mass="30966">SDKKVNPYDFEYAKFDPDSEVTGDKIIVPSIYISKPTIKNKNKVDEAFINAYGEGKFEEFNLQRYWGRIEYQYVAKMNYYYLQANNIVNNLEEMKKGQFRLIPDNEAVLHNIVDGGKKIYIGEKPNKKYVDNNTGKEVVIDSKGKIVRDFWNVGTFNRYTYISDDDPDKNKHFEDVIEWLTFGTGANDKSSMFDRIKIGVIGKIISDNYNDIKEWAKYKGYNAVGYYELIQYEVDRRKDNLMNQYHNLLKFNPKAIAPKIIDLR</sequence>
<name>D0GK93_9FUSO</name>
<proteinExistence type="predicted"/>
<reference evidence="1 2" key="1">
    <citation type="submission" date="2009-10" db="EMBL/GenBank/DDBJ databases">
        <authorList>
            <person name="Harkins D.M."/>
            <person name="Madupu R."/>
            <person name="Durkin A.S."/>
            <person name="Torralba M."/>
            <person name="Methe B."/>
            <person name="Sutton G.G."/>
            <person name="Strausberg R.L."/>
            <person name="Nelson K.E."/>
        </authorList>
    </citation>
    <scope>NUCLEOTIDE SEQUENCE [LARGE SCALE GENOMIC DNA]</scope>
    <source>
        <strain evidence="1 2">F0264</strain>
    </source>
</reference>
<feature type="non-terminal residue" evidence="1">
    <location>
        <position position="1"/>
    </location>
</feature>
<accession>D0GK93</accession>